<dbReference type="SUPFAM" id="SSF47113">
    <property type="entry name" value="Histone-fold"/>
    <property type="match status" value="1"/>
</dbReference>
<feature type="transmembrane region" description="Helical" evidence="3">
    <location>
        <begin position="859"/>
        <end position="878"/>
    </location>
</feature>
<feature type="domain" description="RING-type" evidence="4">
    <location>
        <begin position="135"/>
        <end position="179"/>
    </location>
</feature>
<keyword evidence="3" id="KW-1133">Transmembrane helix</keyword>
<dbReference type="PANTHER" id="PTHR13018">
    <property type="entry name" value="PROBABLE MEMBRANE PROTEIN DUF221-RELATED"/>
    <property type="match status" value="1"/>
</dbReference>
<gene>
    <name evidence="5" type="ORF">FCC1311_061402</name>
</gene>
<feature type="transmembrane region" description="Helical" evidence="3">
    <location>
        <begin position="268"/>
        <end position="288"/>
    </location>
</feature>
<feature type="transmembrane region" description="Helical" evidence="3">
    <location>
        <begin position="324"/>
        <end position="347"/>
    </location>
</feature>
<feature type="transmembrane region" description="Helical" evidence="3">
    <location>
        <begin position="620"/>
        <end position="636"/>
    </location>
</feature>
<dbReference type="GO" id="GO:0008270">
    <property type="term" value="F:zinc ion binding"/>
    <property type="evidence" value="ECO:0007669"/>
    <property type="project" value="UniProtKB-KW"/>
</dbReference>
<dbReference type="EMBL" id="BEYU01000068">
    <property type="protein sequence ID" value="GBG29920.1"/>
    <property type="molecule type" value="Genomic_DNA"/>
</dbReference>
<comment type="caution">
    <text evidence="5">The sequence shown here is derived from an EMBL/GenBank/DDBJ whole genome shotgun (WGS) entry which is preliminary data.</text>
</comment>
<feature type="compositionally biased region" description="Acidic residues" evidence="2">
    <location>
        <begin position="1050"/>
        <end position="1062"/>
    </location>
</feature>
<dbReference type="GO" id="GO:0005227">
    <property type="term" value="F:calcium-activated cation channel activity"/>
    <property type="evidence" value="ECO:0007669"/>
    <property type="project" value="InterPro"/>
</dbReference>
<evidence type="ECO:0000256" key="3">
    <source>
        <dbReference type="SAM" id="Phobius"/>
    </source>
</evidence>
<dbReference type="SUPFAM" id="SSF57850">
    <property type="entry name" value="RING/U-box"/>
    <property type="match status" value="1"/>
</dbReference>
<dbReference type="InterPro" id="IPR045122">
    <property type="entry name" value="Csc1-like"/>
</dbReference>
<feature type="transmembrane region" description="Helical" evidence="3">
    <location>
        <begin position="700"/>
        <end position="722"/>
    </location>
</feature>
<feature type="region of interest" description="Disordered" evidence="2">
    <location>
        <begin position="82"/>
        <end position="129"/>
    </location>
</feature>
<evidence type="ECO:0000256" key="1">
    <source>
        <dbReference type="PROSITE-ProRule" id="PRU00175"/>
    </source>
</evidence>
<feature type="region of interest" description="Disordered" evidence="2">
    <location>
        <begin position="1042"/>
        <end position="1114"/>
    </location>
</feature>
<dbReference type="Gene3D" id="3.30.40.10">
    <property type="entry name" value="Zinc/RING finger domain, C3HC4 (zinc finger)"/>
    <property type="match status" value="1"/>
</dbReference>
<feature type="transmembrane region" description="Helical" evidence="3">
    <location>
        <begin position="657"/>
        <end position="680"/>
    </location>
</feature>
<dbReference type="GO" id="GO:0046982">
    <property type="term" value="F:protein heterodimerization activity"/>
    <property type="evidence" value="ECO:0007669"/>
    <property type="project" value="InterPro"/>
</dbReference>
<keyword evidence="1" id="KW-0479">Metal-binding</keyword>
<keyword evidence="1" id="KW-0862">Zinc</keyword>
<dbReference type="SMART" id="SM00184">
    <property type="entry name" value="RING"/>
    <property type="match status" value="1"/>
</dbReference>
<dbReference type="InterPro" id="IPR001841">
    <property type="entry name" value="Znf_RING"/>
</dbReference>
<evidence type="ECO:0000313" key="5">
    <source>
        <dbReference type="EMBL" id="GBG29920.1"/>
    </source>
</evidence>
<dbReference type="InterPro" id="IPR009072">
    <property type="entry name" value="Histone-fold"/>
</dbReference>
<dbReference type="GO" id="GO:0005886">
    <property type="term" value="C:plasma membrane"/>
    <property type="evidence" value="ECO:0007669"/>
    <property type="project" value="TreeGrafter"/>
</dbReference>
<proteinExistence type="predicted"/>
<name>A0A2R5GGC0_9STRA</name>
<feature type="compositionally biased region" description="Polar residues" evidence="2">
    <location>
        <begin position="87"/>
        <end position="104"/>
    </location>
</feature>
<evidence type="ECO:0000313" key="6">
    <source>
        <dbReference type="Proteomes" id="UP000241890"/>
    </source>
</evidence>
<evidence type="ECO:0000259" key="4">
    <source>
        <dbReference type="PROSITE" id="PS50089"/>
    </source>
</evidence>
<accession>A0A2R5GGC0</accession>
<keyword evidence="1" id="KW-0863">Zinc-finger</keyword>
<sequence>MPGLWPGAQWRTSRTEFIDLANAEVASPPNEATSDPNEHLLASQVHGSRATDILEARLAQIAAIGQSSQTTQNTLQDDLKTAEVKADSTTTTTSIKQDIGGTNEQDNEKGSGEAPNVDNQGVENDEDNDDDGQTCLVCLEADADDLVRLLPCTHLCMCYSCFQEQKQDAPDRKVYCPICMQEAPEYRTQQEEDDDNELERVEREHALDIQDARARADEQLAGTHVENVLGFQRPTGAPLELGFFEITEDDLKKCFGVGLMGFFRQTRILFLVCLVLTVCSTPVVLTYLTSIREGARNPDSYIAAFEVELRKWSLPTCTRDTCRVFFAEFLALDNAGPLMAAFLVLWMGCVTRSTRRKGTGVFESPELNIAARTLLVIQAPHRTDAADRRELESFFRDLQLAQLRKRQRQSQSHGPRALFMREMTPPVHEIHITGVLNCSSDNLRFARAAERRLRLLADIQAHKKRLAKTSTLTKEFRQIEIALAASLSELRQLEYAYFDDLFLQEELGAVERTALHKVDFLFLTFESAAHARFARQLMHHDNRHWIWHHICLMLGAPLTRLRAIGSVEDVYPSNVDWFRLQDPHWYAQSGWPARCAMALVLLVAFNAVVGYYIWDFANDIGGNLAGGLFYIFWHKASRVALDRAFDWYGHPLRSFTLYTSVFVSVLAIDVPSYLGWPLVWSALSAYQRGPLTFPWWVDRILPNLVIAQAGHCILTIVWFLGLRPFSRFMSRILKGNAWTQYELDEDLCPPLWNLARAYMAMLRTAVLCVPYSGVCPWLAPLGAGHLAMLYFSEKLDFINAVRFPYRAVTSGTGVLAARVVELCIALRLGISALTIWILYDSPTSGAAPFEVVDEKLGLSLPMVSLAGVGIVLAVINLYRISVLRRASWTVMTLNGPGADPALAQAAHAARRAARRVFEFWVLDGVSSDLGRIGSFVSAVCAVRASMQAAEGSQLPSRWIAALVQASAQRRSLALGRGKRAVTVHMTAYATELVRIVTNQANRYCEEASAGRSSVRRLREDHLLKAIYALGFRRYYNRLKAAKASDKDDNGGGDDDDNDDDNESSIKKREDFPAERSEDRAHEGHKETKDHDASADNVAAGKRPRRAKKRAAKDISLLAVAGPATGCL</sequence>
<dbReference type="InterPro" id="IPR013083">
    <property type="entry name" value="Znf_RING/FYVE/PHD"/>
</dbReference>
<dbReference type="PROSITE" id="PS50089">
    <property type="entry name" value="ZF_RING_2"/>
    <property type="match status" value="1"/>
</dbReference>
<dbReference type="OrthoDB" id="10014838at2759"/>
<feature type="compositionally biased region" description="Basic residues" evidence="2">
    <location>
        <begin position="1101"/>
        <end position="1110"/>
    </location>
</feature>
<protein>
    <recommendedName>
        <fullName evidence="4">RING-type domain-containing protein</fullName>
    </recommendedName>
</protein>
<evidence type="ECO:0000256" key="2">
    <source>
        <dbReference type="SAM" id="MobiDB-lite"/>
    </source>
</evidence>
<dbReference type="PANTHER" id="PTHR13018:SF135">
    <property type="entry name" value="CSC1_OSCA1-LIKE 7TM REGION DOMAIN-CONTAINING PROTEIN"/>
    <property type="match status" value="1"/>
</dbReference>
<dbReference type="AlphaFoldDB" id="A0A2R5GGC0"/>
<dbReference type="InParanoid" id="A0A2R5GGC0"/>
<organism evidence="5 6">
    <name type="scientific">Hondaea fermentalgiana</name>
    <dbReference type="NCBI Taxonomy" id="2315210"/>
    <lineage>
        <taxon>Eukaryota</taxon>
        <taxon>Sar</taxon>
        <taxon>Stramenopiles</taxon>
        <taxon>Bigyra</taxon>
        <taxon>Labyrinthulomycetes</taxon>
        <taxon>Thraustochytrida</taxon>
        <taxon>Thraustochytriidae</taxon>
        <taxon>Hondaea</taxon>
    </lineage>
</organism>
<keyword evidence="6" id="KW-1185">Reference proteome</keyword>
<dbReference type="Pfam" id="PF13920">
    <property type="entry name" value="zf-C3HC4_3"/>
    <property type="match status" value="1"/>
</dbReference>
<dbReference type="Proteomes" id="UP000241890">
    <property type="component" value="Unassembled WGS sequence"/>
</dbReference>
<keyword evidence="3" id="KW-0472">Membrane</keyword>
<feature type="transmembrane region" description="Helical" evidence="3">
    <location>
        <begin position="595"/>
        <end position="614"/>
    </location>
</feature>
<reference evidence="5 6" key="1">
    <citation type="submission" date="2017-12" db="EMBL/GenBank/DDBJ databases">
        <title>Sequencing, de novo assembly and annotation of complete genome of a new Thraustochytrid species, strain FCC1311.</title>
        <authorList>
            <person name="Sedici K."/>
            <person name="Godart F."/>
            <person name="Aiese Cigliano R."/>
            <person name="Sanseverino W."/>
            <person name="Barakat M."/>
            <person name="Ortet P."/>
            <person name="Marechal E."/>
            <person name="Cagnac O."/>
            <person name="Amato A."/>
        </authorList>
    </citation>
    <scope>NUCLEOTIDE SEQUENCE [LARGE SCALE GENOMIC DNA]</scope>
</reference>
<feature type="compositionally biased region" description="Basic and acidic residues" evidence="2">
    <location>
        <begin position="1063"/>
        <end position="1093"/>
    </location>
</feature>
<keyword evidence="3" id="KW-0812">Transmembrane</keyword>